<name>A0A2G3E895_9FIRM</name>
<dbReference type="PANTHER" id="PTHR39431">
    <property type="entry name" value="FRPA/C-RELATED PROTEIN"/>
    <property type="match status" value="1"/>
</dbReference>
<evidence type="ECO:0000313" key="2">
    <source>
        <dbReference type="EMBL" id="PHU39457.1"/>
    </source>
</evidence>
<dbReference type="RefSeq" id="WP_099413686.1">
    <property type="nucleotide sequence ID" value="NZ_PDYH01000044.1"/>
</dbReference>
<proteinExistence type="predicted"/>
<comment type="caution">
    <text evidence="2">The sequence shown here is derived from an EMBL/GenBank/DDBJ whole genome shotgun (WGS) entry which is preliminary data.</text>
</comment>
<reference evidence="2" key="1">
    <citation type="submission" date="2017-10" db="EMBL/GenBank/DDBJ databases">
        <title>Resolving the taxonomy of Roseburia spp., Eubacterium rectale and Agathobacter spp. through phylogenomic analysis.</title>
        <authorList>
            <person name="Sheridan P.O."/>
            <person name="Walker A.W."/>
            <person name="Duncan S.H."/>
            <person name="Scott K.P."/>
            <person name="Toole P.W.O."/>
            <person name="Luis P."/>
            <person name="Flint H.J."/>
        </authorList>
    </citation>
    <scope>NUCLEOTIDE SEQUENCE [LARGE SCALE GENOMIC DNA]</scope>
    <source>
        <strain evidence="2">JK10</strain>
    </source>
</reference>
<keyword evidence="3" id="KW-1185">Reference proteome</keyword>
<keyword evidence="1" id="KW-0175">Coiled coil</keyword>
<organism evidence="2 3">
    <name type="scientific">Pseudobutyrivibrio ruminis</name>
    <dbReference type="NCBI Taxonomy" id="46206"/>
    <lineage>
        <taxon>Bacteria</taxon>
        <taxon>Bacillati</taxon>
        <taxon>Bacillota</taxon>
        <taxon>Clostridia</taxon>
        <taxon>Lachnospirales</taxon>
        <taxon>Lachnospiraceae</taxon>
        <taxon>Pseudobutyrivibrio</taxon>
    </lineage>
</organism>
<evidence type="ECO:0000256" key="1">
    <source>
        <dbReference type="SAM" id="Coils"/>
    </source>
</evidence>
<sequence>MKIENSHVNMTSTHNSYSQTYVEVATIERRASAETMGAILDISEEGEKSYKEALEQFNKDEEKAKKERQQQNWQNALDQMNEMAKEVREAGQARNQWEMGEDFEITLLKKMLEILNGKRSYIDEEMMRQKAAFDQWQRNIMGFASDDCKSDGVRMSLNGKPLATLDLSSGRGEVQMWQRITAVSGSHMEYENTAFATTGTVQTADGRDLSFNVEVQLGRSLSQKIDSLTENTYARILTDPLVINMDSDITSVSDQKFLFDIDADGKEDYVSFAGEGSGFLAIDKNNDGKINDGSELFGTKSGDGFKDLAAYDTDKNGWIDENDAVFNELKVWTKDKDGNDKLLDLKQADVGAIYLGNVDTEFSYKNLDGATDGVLRKTGIYLKESSGAAGTVAHVDFAL</sequence>
<dbReference type="Proteomes" id="UP000224317">
    <property type="component" value="Unassembled WGS sequence"/>
</dbReference>
<feature type="coiled-coil region" evidence="1">
    <location>
        <begin position="47"/>
        <end position="90"/>
    </location>
</feature>
<dbReference type="PANTHER" id="PTHR39431:SF1">
    <property type="entry name" value="FRPA_C-RELATED PROTEIN"/>
    <property type="match status" value="1"/>
</dbReference>
<accession>A0A2G3E895</accession>
<evidence type="ECO:0000313" key="3">
    <source>
        <dbReference type="Proteomes" id="UP000224317"/>
    </source>
</evidence>
<dbReference type="EMBL" id="PDYH01000044">
    <property type="protein sequence ID" value="PHU39457.1"/>
    <property type="molecule type" value="Genomic_DNA"/>
</dbReference>
<dbReference type="AlphaFoldDB" id="A0A2G3E895"/>
<gene>
    <name evidence="2" type="ORF">CSX00_10600</name>
</gene>
<evidence type="ECO:0008006" key="4">
    <source>
        <dbReference type="Google" id="ProtNLM"/>
    </source>
</evidence>
<protein>
    <recommendedName>
        <fullName evidence="4">VCBS repeat-containing protein</fullName>
    </recommendedName>
</protein>